<name>A0A8T0MXX1_PANVG</name>
<reference evidence="1" key="1">
    <citation type="submission" date="2020-05" db="EMBL/GenBank/DDBJ databases">
        <title>WGS assembly of Panicum virgatum.</title>
        <authorList>
            <person name="Lovell J.T."/>
            <person name="Jenkins J."/>
            <person name="Shu S."/>
            <person name="Juenger T.E."/>
            <person name="Schmutz J."/>
        </authorList>
    </citation>
    <scope>NUCLEOTIDE SEQUENCE</scope>
    <source>
        <strain evidence="1">AP13</strain>
    </source>
</reference>
<evidence type="ECO:0000313" key="2">
    <source>
        <dbReference type="Proteomes" id="UP000823388"/>
    </source>
</evidence>
<sequence length="70" mass="7758">MVNKSSTEVDPKGSVMIVFDGWCLENGIPNADFVVSLSVYENRESLVNMEFCELSASVYINMHTHVSGND</sequence>
<comment type="caution">
    <text evidence="1">The sequence shown here is derived from an EMBL/GenBank/DDBJ whole genome shotgun (WGS) entry which is preliminary data.</text>
</comment>
<gene>
    <name evidence="1" type="ORF">PVAP13_9NG670314</name>
</gene>
<evidence type="ECO:0000313" key="1">
    <source>
        <dbReference type="EMBL" id="KAG2541990.1"/>
    </source>
</evidence>
<dbReference type="AlphaFoldDB" id="A0A8T0MXX1"/>
<protein>
    <submittedName>
        <fullName evidence="1">Uncharacterized protein</fullName>
    </submittedName>
</protein>
<dbReference type="EMBL" id="CM029054">
    <property type="protein sequence ID" value="KAG2541990.1"/>
    <property type="molecule type" value="Genomic_DNA"/>
</dbReference>
<keyword evidence="2" id="KW-1185">Reference proteome</keyword>
<proteinExistence type="predicted"/>
<organism evidence="1 2">
    <name type="scientific">Panicum virgatum</name>
    <name type="common">Blackwell switchgrass</name>
    <dbReference type="NCBI Taxonomy" id="38727"/>
    <lineage>
        <taxon>Eukaryota</taxon>
        <taxon>Viridiplantae</taxon>
        <taxon>Streptophyta</taxon>
        <taxon>Embryophyta</taxon>
        <taxon>Tracheophyta</taxon>
        <taxon>Spermatophyta</taxon>
        <taxon>Magnoliopsida</taxon>
        <taxon>Liliopsida</taxon>
        <taxon>Poales</taxon>
        <taxon>Poaceae</taxon>
        <taxon>PACMAD clade</taxon>
        <taxon>Panicoideae</taxon>
        <taxon>Panicodae</taxon>
        <taxon>Paniceae</taxon>
        <taxon>Panicinae</taxon>
        <taxon>Panicum</taxon>
        <taxon>Panicum sect. Hiantes</taxon>
    </lineage>
</organism>
<accession>A0A8T0MXX1</accession>
<dbReference type="Proteomes" id="UP000823388">
    <property type="component" value="Chromosome 9N"/>
</dbReference>